<evidence type="ECO:0000313" key="11">
    <source>
        <dbReference type="Proteomes" id="UP000054196"/>
    </source>
</evidence>
<feature type="compositionally biased region" description="Basic and acidic residues" evidence="9">
    <location>
        <begin position="141"/>
        <end position="152"/>
    </location>
</feature>
<dbReference type="GeneID" id="18876178"/>
<dbReference type="HOGENOM" id="CLU_021480_0_0_1"/>
<dbReference type="AlphaFoldDB" id="R7S2V1"/>
<evidence type="ECO:0000256" key="4">
    <source>
        <dbReference type="ARBA" id="ARBA00022618"/>
    </source>
</evidence>
<dbReference type="EMBL" id="JH687556">
    <property type="protein sequence ID" value="EIN04174.1"/>
    <property type="molecule type" value="Genomic_DNA"/>
</dbReference>
<evidence type="ECO:0000256" key="8">
    <source>
        <dbReference type="SAM" id="Coils"/>
    </source>
</evidence>
<evidence type="ECO:0000256" key="1">
    <source>
        <dbReference type="ARBA" id="ARBA00004123"/>
    </source>
</evidence>
<dbReference type="GO" id="GO:0005635">
    <property type="term" value="C:nuclear envelope"/>
    <property type="evidence" value="ECO:0007669"/>
    <property type="project" value="TreeGrafter"/>
</dbReference>
<dbReference type="OrthoDB" id="331602at2759"/>
<keyword evidence="11" id="KW-1185">Reference proteome</keyword>
<evidence type="ECO:0000256" key="6">
    <source>
        <dbReference type="ARBA" id="ARBA00023242"/>
    </source>
</evidence>
<keyword evidence="4" id="KW-0132">Cell division</keyword>
<organism evidence="10 11">
    <name type="scientific">Punctularia strigosozonata (strain HHB-11173)</name>
    <name type="common">White-rot fungus</name>
    <dbReference type="NCBI Taxonomy" id="741275"/>
    <lineage>
        <taxon>Eukaryota</taxon>
        <taxon>Fungi</taxon>
        <taxon>Dikarya</taxon>
        <taxon>Basidiomycota</taxon>
        <taxon>Agaricomycotina</taxon>
        <taxon>Agaricomycetes</taxon>
        <taxon>Corticiales</taxon>
        <taxon>Punctulariaceae</taxon>
        <taxon>Punctularia</taxon>
    </lineage>
</organism>
<evidence type="ECO:0000256" key="2">
    <source>
        <dbReference type="ARBA" id="ARBA00008029"/>
    </source>
</evidence>
<feature type="compositionally biased region" description="Low complexity" evidence="9">
    <location>
        <begin position="153"/>
        <end position="163"/>
    </location>
</feature>
<gene>
    <name evidence="10" type="ORF">PUNSTDRAFT_108653</name>
</gene>
<evidence type="ECO:0000256" key="9">
    <source>
        <dbReference type="SAM" id="MobiDB-lite"/>
    </source>
</evidence>
<feature type="region of interest" description="Disordered" evidence="9">
    <location>
        <begin position="564"/>
        <end position="587"/>
    </location>
</feature>
<feature type="compositionally biased region" description="Basic and acidic residues" evidence="9">
    <location>
        <begin position="564"/>
        <end position="582"/>
    </location>
</feature>
<feature type="compositionally biased region" description="Basic and acidic residues" evidence="9">
    <location>
        <begin position="29"/>
        <end position="42"/>
    </location>
</feature>
<dbReference type="InterPro" id="IPR008672">
    <property type="entry name" value="Mad1"/>
</dbReference>
<dbReference type="GO" id="GO:0072686">
    <property type="term" value="C:mitotic spindle"/>
    <property type="evidence" value="ECO:0007669"/>
    <property type="project" value="TreeGrafter"/>
</dbReference>
<keyword evidence="5" id="KW-0498">Mitosis</keyword>
<dbReference type="OMA" id="YKLDFMP"/>
<name>R7S2V1_PUNST</name>
<comment type="similarity">
    <text evidence="2">Belongs to the MAD1 family.</text>
</comment>
<dbReference type="GO" id="GO:0007094">
    <property type="term" value="P:mitotic spindle assembly checkpoint signaling"/>
    <property type="evidence" value="ECO:0007669"/>
    <property type="project" value="InterPro"/>
</dbReference>
<dbReference type="SUPFAM" id="SSF75704">
    <property type="entry name" value="Mitotic arrest deficient-like 1, Mad1"/>
    <property type="match status" value="1"/>
</dbReference>
<feature type="region of interest" description="Disordered" evidence="9">
    <location>
        <begin position="104"/>
        <end position="165"/>
    </location>
</feature>
<feature type="region of interest" description="Disordered" evidence="9">
    <location>
        <begin position="1"/>
        <end position="56"/>
    </location>
</feature>
<keyword evidence="8" id="KW-0175">Coiled coil</keyword>
<sequence>MNKDKFKTPATAAGGGGAYARSTAAATAKKRDTAAAELERDPQTSTAKRQQRSQAFTSHMAHAALERKLATAETARIDLETKLREKELQVEQLERDRRWLAEREERERTEKERERKEHEQTKRELEDDLRTTRSALHTLRSQHDELEEDHASLSRSTSHTISSQAAQLSTLNTQLASLERALAESEQLATSRAHKLAALQDEVDDLRARDQDASRTEADTQTWSVVREELSRQTAYVRQLEGANAKMSKELAVLRERKESVEVVREQKRELERKLAAMGEMRERVVRLEGELEAARAAASSQALSLSASQSSNTAARELQVLRTNHARLLEEHGSTSALLKLRDTQLAEAERRENEILEMVEQMEPQIRSLKDKIARREQRVAVAAREVEGLKALLASYAEEAAQQSPAAAADAAQTQRVTQLDTLLAEYKTLNDQLQSELDRALEQATGTAPAGGTAHQKLSVALDAERAARTTAERELEDARTTIAALEKQMDALEQRLFELQGEIGGGRHVPPGVRVLEMRDNPAQRWTDLRQEVMDRLKGENEALLGRLRELEERAAHRKEIKDEANEDGKDEKKVEDEAGEGAGELVPRASWEVVQKEKRELEEVVRQKEKRLLRLQQVFTAKSAEFKEAIAAVLGLKLAFYPNGQVRVTSRYDLSCSFVFQPAKDGSGSATMQLVAQGEGGPEDLGQWMRNWIEKEQCIPGFLATVTLECYDRWKTMRDRGELEE</sequence>
<protein>
    <recommendedName>
        <fullName evidence="3">Spindle assembly checkpoint component MAD1</fullName>
    </recommendedName>
</protein>
<dbReference type="PANTHER" id="PTHR23168:SF0">
    <property type="entry name" value="MITOTIC SPINDLE ASSEMBLY CHECKPOINT PROTEIN MAD1"/>
    <property type="match status" value="1"/>
</dbReference>
<evidence type="ECO:0000256" key="5">
    <source>
        <dbReference type="ARBA" id="ARBA00022776"/>
    </source>
</evidence>
<evidence type="ECO:0000256" key="3">
    <source>
        <dbReference type="ARBA" id="ARBA00022019"/>
    </source>
</evidence>
<reference evidence="11" key="1">
    <citation type="journal article" date="2012" name="Science">
        <title>The Paleozoic origin of enzymatic lignin decomposition reconstructed from 31 fungal genomes.</title>
        <authorList>
            <person name="Floudas D."/>
            <person name="Binder M."/>
            <person name="Riley R."/>
            <person name="Barry K."/>
            <person name="Blanchette R.A."/>
            <person name="Henrissat B."/>
            <person name="Martinez A.T."/>
            <person name="Otillar R."/>
            <person name="Spatafora J.W."/>
            <person name="Yadav J.S."/>
            <person name="Aerts A."/>
            <person name="Benoit I."/>
            <person name="Boyd A."/>
            <person name="Carlson A."/>
            <person name="Copeland A."/>
            <person name="Coutinho P.M."/>
            <person name="de Vries R.P."/>
            <person name="Ferreira P."/>
            <person name="Findley K."/>
            <person name="Foster B."/>
            <person name="Gaskell J."/>
            <person name="Glotzer D."/>
            <person name="Gorecki P."/>
            <person name="Heitman J."/>
            <person name="Hesse C."/>
            <person name="Hori C."/>
            <person name="Igarashi K."/>
            <person name="Jurgens J.A."/>
            <person name="Kallen N."/>
            <person name="Kersten P."/>
            <person name="Kohler A."/>
            <person name="Kuees U."/>
            <person name="Kumar T.K.A."/>
            <person name="Kuo A."/>
            <person name="LaButti K."/>
            <person name="Larrondo L.F."/>
            <person name="Lindquist E."/>
            <person name="Ling A."/>
            <person name="Lombard V."/>
            <person name="Lucas S."/>
            <person name="Lundell T."/>
            <person name="Martin R."/>
            <person name="McLaughlin D.J."/>
            <person name="Morgenstern I."/>
            <person name="Morin E."/>
            <person name="Murat C."/>
            <person name="Nagy L.G."/>
            <person name="Nolan M."/>
            <person name="Ohm R.A."/>
            <person name="Patyshakuliyeva A."/>
            <person name="Rokas A."/>
            <person name="Ruiz-Duenas F.J."/>
            <person name="Sabat G."/>
            <person name="Salamov A."/>
            <person name="Samejima M."/>
            <person name="Schmutz J."/>
            <person name="Slot J.C."/>
            <person name="St John F."/>
            <person name="Stenlid J."/>
            <person name="Sun H."/>
            <person name="Sun S."/>
            <person name="Syed K."/>
            <person name="Tsang A."/>
            <person name="Wiebenga A."/>
            <person name="Young D."/>
            <person name="Pisabarro A."/>
            <person name="Eastwood D.C."/>
            <person name="Martin F."/>
            <person name="Cullen D."/>
            <person name="Grigoriev I.V."/>
            <person name="Hibbett D.S."/>
        </authorList>
    </citation>
    <scope>NUCLEOTIDE SEQUENCE [LARGE SCALE GENOMIC DNA]</scope>
    <source>
        <strain evidence="11">HHB-11173 SS5</strain>
    </source>
</reference>
<comment type="subcellular location">
    <subcellularLocation>
        <location evidence="1">Nucleus</location>
    </subcellularLocation>
</comment>
<accession>R7S2V1</accession>
<keyword evidence="6" id="KW-0539">Nucleus</keyword>
<dbReference type="Pfam" id="PF05557">
    <property type="entry name" value="MAD"/>
    <property type="match status" value="1"/>
</dbReference>
<feature type="coiled-coil region" evidence="8">
    <location>
        <begin position="597"/>
        <end position="624"/>
    </location>
</feature>
<dbReference type="PANTHER" id="PTHR23168">
    <property type="entry name" value="MITOTIC SPINDLE ASSEMBLY CHECKPOINT PROTEIN MAD1 MITOTIC ARREST DEFICIENT-LIKE PROTEIN 1"/>
    <property type="match status" value="1"/>
</dbReference>
<dbReference type="eggNOG" id="KOG4593">
    <property type="taxonomic scope" value="Eukaryota"/>
</dbReference>
<evidence type="ECO:0000256" key="7">
    <source>
        <dbReference type="ARBA" id="ARBA00023306"/>
    </source>
</evidence>
<feature type="compositionally biased region" description="Basic and acidic residues" evidence="9">
    <location>
        <begin position="104"/>
        <end position="131"/>
    </location>
</feature>
<dbReference type="Proteomes" id="UP000054196">
    <property type="component" value="Unassembled WGS sequence"/>
</dbReference>
<dbReference type="Gene3D" id="3.30.457.60">
    <property type="match status" value="1"/>
</dbReference>
<dbReference type="KEGG" id="psq:PUNSTDRAFT_108653"/>
<feature type="compositionally biased region" description="Polar residues" evidence="9">
    <location>
        <begin position="43"/>
        <end position="56"/>
    </location>
</feature>
<dbReference type="GO" id="GO:0051301">
    <property type="term" value="P:cell division"/>
    <property type="evidence" value="ECO:0007669"/>
    <property type="project" value="UniProtKB-KW"/>
</dbReference>
<feature type="coiled-coil region" evidence="8">
    <location>
        <begin position="420"/>
        <end position="507"/>
    </location>
</feature>
<dbReference type="Gene3D" id="6.10.250.90">
    <property type="match status" value="1"/>
</dbReference>
<keyword evidence="7" id="KW-0131">Cell cycle</keyword>
<dbReference type="GO" id="GO:0000776">
    <property type="term" value="C:kinetochore"/>
    <property type="evidence" value="ECO:0007669"/>
    <property type="project" value="TreeGrafter"/>
</dbReference>
<evidence type="ECO:0000313" key="10">
    <source>
        <dbReference type="EMBL" id="EIN04174.1"/>
    </source>
</evidence>
<dbReference type="RefSeq" id="XP_007388645.1">
    <property type="nucleotide sequence ID" value="XM_007388583.1"/>
</dbReference>
<dbReference type="GO" id="GO:0051315">
    <property type="term" value="P:attachment of mitotic spindle microtubules to kinetochore"/>
    <property type="evidence" value="ECO:0007669"/>
    <property type="project" value="TreeGrafter"/>
</dbReference>
<proteinExistence type="inferred from homology"/>